<evidence type="ECO:0000256" key="4">
    <source>
        <dbReference type="HAMAP-Rule" id="MF_01201"/>
    </source>
</evidence>
<keyword evidence="2 4" id="KW-0663">Pyridoxal phosphate</keyword>
<dbReference type="GO" id="GO:0008784">
    <property type="term" value="F:alanine racemase activity"/>
    <property type="evidence" value="ECO:0007669"/>
    <property type="project" value="UniProtKB-UniRule"/>
</dbReference>
<organism evidence="8 9">
    <name type="scientific">Alicyclobacillus hesperidum</name>
    <dbReference type="NCBI Taxonomy" id="89784"/>
    <lineage>
        <taxon>Bacteria</taxon>
        <taxon>Bacillati</taxon>
        <taxon>Bacillota</taxon>
        <taxon>Bacilli</taxon>
        <taxon>Bacillales</taxon>
        <taxon>Alicyclobacillaceae</taxon>
        <taxon>Alicyclobacillus</taxon>
    </lineage>
</organism>
<feature type="modified residue" description="N6-(pyridoxal phosphate)lysine" evidence="4 5">
    <location>
        <position position="36"/>
    </location>
</feature>
<dbReference type="PROSITE" id="PS00395">
    <property type="entry name" value="ALANINE_RACEMASE"/>
    <property type="match status" value="1"/>
</dbReference>
<dbReference type="Gene3D" id="2.40.37.10">
    <property type="entry name" value="Lyase, Ornithine Decarboxylase, Chain A, domain 1"/>
    <property type="match status" value="1"/>
</dbReference>
<dbReference type="STRING" id="89784.SAMN04489725_10850"/>
<dbReference type="EC" id="5.1.1.1" evidence="4"/>
<dbReference type="PANTHER" id="PTHR30511:SF0">
    <property type="entry name" value="ALANINE RACEMASE, CATABOLIC-RELATED"/>
    <property type="match status" value="1"/>
</dbReference>
<dbReference type="InterPro" id="IPR011079">
    <property type="entry name" value="Ala_racemase_C"/>
</dbReference>
<name>A0A1H2ULD2_9BACL</name>
<keyword evidence="3 4" id="KW-0413">Isomerase</keyword>
<dbReference type="HAMAP" id="MF_01201">
    <property type="entry name" value="Ala_racemase"/>
    <property type="match status" value="1"/>
</dbReference>
<dbReference type="Gene3D" id="3.20.20.10">
    <property type="entry name" value="Alanine racemase"/>
    <property type="match status" value="1"/>
</dbReference>
<dbReference type="GO" id="GO:0030632">
    <property type="term" value="P:D-alanine biosynthetic process"/>
    <property type="evidence" value="ECO:0007669"/>
    <property type="project" value="UniProtKB-UniRule"/>
</dbReference>
<comment type="similarity">
    <text evidence="4">Belongs to the alanine racemase family.</text>
</comment>
<comment type="pathway">
    <text evidence="4">Amino-acid biosynthesis; D-alanine biosynthesis; D-alanine from L-alanine: step 1/1.</text>
</comment>
<evidence type="ECO:0000256" key="2">
    <source>
        <dbReference type="ARBA" id="ARBA00022898"/>
    </source>
</evidence>
<dbReference type="Pfam" id="PF01168">
    <property type="entry name" value="Ala_racemase_N"/>
    <property type="match status" value="1"/>
</dbReference>
<evidence type="ECO:0000259" key="7">
    <source>
        <dbReference type="SMART" id="SM01005"/>
    </source>
</evidence>
<sequence length="402" mass="43773">MYRTTFAIVDLSALAHNIRLLKGRLAPGVRLLVAVKADAYGHGVRPVVEVLRREGVYQVAVASLEEALQIRAFDKEIPILILGALGVDECVVAAEAKLDVLYTDLCPIPDIPRLPRPLAMHIPIDTGMNRLGFKSIEAALRVIETMAHRADIRFAGVCTHLACADAEDVSHALGQVERLLQAVQTLRDKGCAPPLVHAANSAGLLRGEAWQFDMVRVGIAAYGYSPDPEVLPQPELHPVMHMYTSITRVADVSPGETIGYGATYTAQCPMRVATIAIGYADGFPRILSNRGMVRVRGRDVPIVGRVCMDQAMVDVSHVPEAQVGDFVTVFGIDPPSAWSASAWRSVPPEHRANWLQETFALAANEEGRNVLSLSTVAPLAETIPYEILCQINRRVPKLYVEA</sequence>
<dbReference type="PANTHER" id="PTHR30511">
    <property type="entry name" value="ALANINE RACEMASE"/>
    <property type="match status" value="1"/>
</dbReference>
<dbReference type="InterPro" id="IPR020622">
    <property type="entry name" value="Ala_racemase_pyridoxalP-BS"/>
</dbReference>
<feature type="binding site" evidence="4 6">
    <location>
        <position position="130"/>
    </location>
    <ligand>
        <name>substrate</name>
    </ligand>
</feature>
<dbReference type="FunFam" id="3.20.20.10:FF:000002">
    <property type="entry name" value="Alanine racemase"/>
    <property type="match status" value="1"/>
</dbReference>
<dbReference type="PRINTS" id="PR00992">
    <property type="entry name" value="ALARACEMASE"/>
</dbReference>
<dbReference type="Proteomes" id="UP000182589">
    <property type="component" value="Unassembled WGS sequence"/>
</dbReference>
<dbReference type="SUPFAM" id="SSF51419">
    <property type="entry name" value="PLP-binding barrel"/>
    <property type="match status" value="1"/>
</dbReference>
<comment type="catalytic activity">
    <reaction evidence="4">
        <text>L-alanine = D-alanine</text>
        <dbReference type="Rhea" id="RHEA:20249"/>
        <dbReference type="ChEBI" id="CHEBI:57416"/>
        <dbReference type="ChEBI" id="CHEBI:57972"/>
        <dbReference type="EC" id="5.1.1.1"/>
    </reaction>
</comment>
<feature type="active site" description="Proton acceptor; specific for D-alanine" evidence="4">
    <location>
        <position position="36"/>
    </location>
</feature>
<dbReference type="SUPFAM" id="SSF50621">
    <property type="entry name" value="Alanine racemase C-terminal domain-like"/>
    <property type="match status" value="1"/>
</dbReference>
<keyword evidence="9" id="KW-1185">Reference proteome</keyword>
<dbReference type="UniPathway" id="UPA00042">
    <property type="reaction ID" value="UER00497"/>
</dbReference>
<dbReference type="Pfam" id="PF00842">
    <property type="entry name" value="Ala_racemase_C"/>
    <property type="match status" value="1"/>
</dbReference>
<dbReference type="InterPro" id="IPR009006">
    <property type="entry name" value="Ala_racemase/Decarboxylase_C"/>
</dbReference>
<evidence type="ECO:0000256" key="6">
    <source>
        <dbReference type="PIRSR" id="PIRSR600821-52"/>
    </source>
</evidence>
<reference evidence="9" key="1">
    <citation type="submission" date="2016-10" db="EMBL/GenBank/DDBJ databases">
        <authorList>
            <person name="Varghese N."/>
        </authorList>
    </citation>
    <scope>NUCLEOTIDE SEQUENCE [LARGE SCALE GENOMIC DNA]</scope>
    <source>
        <strain evidence="9">DSM 12489</strain>
    </source>
</reference>
<dbReference type="AlphaFoldDB" id="A0A1H2ULD2"/>
<feature type="binding site" evidence="4 6">
    <location>
        <position position="308"/>
    </location>
    <ligand>
        <name>substrate</name>
    </ligand>
</feature>
<evidence type="ECO:0000313" key="8">
    <source>
        <dbReference type="EMBL" id="SDW56986.1"/>
    </source>
</evidence>
<evidence type="ECO:0000313" key="9">
    <source>
        <dbReference type="Proteomes" id="UP000182589"/>
    </source>
</evidence>
<proteinExistence type="inferred from homology"/>
<protein>
    <recommendedName>
        <fullName evidence="4">Alanine racemase</fullName>
        <ecNumber evidence="4">5.1.1.1</ecNumber>
    </recommendedName>
</protein>
<evidence type="ECO:0000256" key="5">
    <source>
        <dbReference type="PIRSR" id="PIRSR600821-50"/>
    </source>
</evidence>
<dbReference type="GO" id="GO:0030170">
    <property type="term" value="F:pyridoxal phosphate binding"/>
    <property type="evidence" value="ECO:0007669"/>
    <property type="project" value="UniProtKB-UniRule"/>
</dbReference>
<dbReference type="SMART" id="SM01005">
    <property type="entry name" value="Ala_racemase_C"/>
    <property type="match status" value="1"/>
</dbReference>
<comment type="cofactor">
    <cofactor evidence="1 4 5">
        <name>pyridoxal 5'-phosphate</name>
        <dbReference type="ChEBI" id="CHEBI:597326"/>
    </cofactor>
</comment>
<dbReference type="InterPro" id="IPR001608">
    <property type="entry name" value="Ala_racemase_N"/>
</dbReference>
<dbReference type="InterPro" id="IPR029066">
    <property type="entry name" value="PLP-binding_barrel"/>
</dbReference>
<feature type="active site" description="Proton acceptor; specific for L-alanine" evidence="4">
    <location>
        <position position="260"/>
    </location>
</feature>
<accession>A0A1H2ULD2</accession>
<evidence type="ECO:0000256" key="3">
    <source>
        <dbReference type="ARBA" id="ARBA00023235"/>
    </source>
</evidence>
<dbReference type="EMBL" id="FNOJ01000008">
    <property type="protein sequence ID" value="SDW56986.1"/>
    <property type="molecule type" value="Genomic_DNA"/>
</dbReference>
<dbReference type="GO" id="GO:0005829">
    <property type="term" value="C:cytosol"/>
    <property type="evidence" value="ECO:0007669"/>
    <property type="project" value="TreeGrafter"/>
</dbReference>
<dbReference type="InterPro" id="IPR000821">
    <property type="entry name" value="Ala_racemase"/>
</dbReference>
<evidence type="ECO:0000256" key="1">
    <source>
        <dbReference type="ARBA" id="ARBA00001933"/>
    </source>
</evidence>
<dbReference type="CDD" id="cd00430">
    <property type="entry name" value="PLPDE_III_AR"/>
    <property type="match status" value="1"/>
</dbReference>
<feature type="domain" description="Alanine racemase C-terminal" evidence="7">
    <location>
        <begin position="239"/>
        <end position="400"/>
    </location>
</feature>
<gene>
    <name evidence="8" type="ORF">SAMN04489725_10850</name>
</gene>
<comment type="function">
    <text evidence="4">Catalyzes the interconversion of L-alanine and D-alanine. May also act on other amino acids.</text>
</comment>
<dbReference type="NCBIfam" id="TIGR00492">
    <property type="entry name" value="alr"/>
    <property type="match status" value="1"/>
</dbReference>